<proteinExistence type="inferred from homology"/>
<evidence type="ECO:0000256" key="2">
    <source>
        <dbReference type="ARBA" id="ARBA00005989"/>
    </source>
</evidence>
<evidence type="ECO:0000256" key="5">
    <source>
        <dbReference type="SAM" id="SignalP"/>
    </source>
</evidence>
<dbReference type="InterPro" id="IPR034981">
    <property type="entry name" value="Imelysin-like_EfeO/Algp7"/>
</dbReference>
<name>G7H607_9ACTN</name>
<evidence type="ECO:0000259" key="6">
    <source>
        <dbReference type="Pfam" id="PF09375"/>
    </source>
</evidence>
<dbReference type="Proteomes" id="UP000035088">
    <property type="component" value="Unassembled WGS sequence"/>
</dbReference>
<dbReference type="CDD" id="cd14656">
    <property type="entry name" value="Imelysin-like_EfeO"/>
    <property type="match status" value="1"/>
</dbReference>
<dbReference type="GO" id="GO:0042597">
    <property type="term" value="C:periplasmic space"/>
    <property type="evidence" value="ECO:0007669"/>
    <property type="project" value="UniProtKB-SubCell"/>
</dbReference>
<feature type="chain" id="PRO_5003495459" description="Peptidase M75 family protein" evidence="5">
    <location>
        <begin position="34"/>
        <end position="408"/>
    </location>
</feature>
<reference evidence="8 9" key="1">
    <citation type="submission" date="2011-11" db="EMBL/GenBank/DDBJ databases">
        <title>Whole genome shotgun sequence of Gordonia araii NBRC 100433.</title>
        <authorList>
            <person name="Yoshida Y."/>
            <person name="Hosoyama A."/>
            <person name="Tsuchikane K."/>
            <person name="Katsumata H."/>
            <person name="Yamazaki S."/>
            <person name="Fujita N."/>
        </authorList>
    </citation>
    <scope>NUCLEOTIDE SEQUENCE [LARGE SCALE GENOMIC DNA]</scope>
    <source>
        <strain evidence="8 9">NBRC 100433</strain>
    </source>
</reference>
<dbReference type="Gene3D" id="1.20.1420.20">
    <property type="entry name" value="M75 peptidase, HXXE motif"/>
    <property type="match status" value="1"/>
</dbReference>
<dbReference type="InterPro" id="IPR050894">
    <property type="entry name" value="EfeM/EfeO_iron_uptake"/>
</dbReference>
<feature type="compositionally biased region" description="Basic and acidic residues" evidence="4">
    <location>
        <begin position="235"/>
        <end position="245"/>
    </location>
</feature>
<comment type="similarity">
    <text evidence="2">Belongs to the EfeM/EfeO family.</text>
</comment>
<dbReference type="InterPro" id="IPR038352">
    <property type="entry name" value="Imelysin_sf"/>
</dbReference>
<dbReference type="Pfam" id="PF13473">
    <property type="entry name" value="Cupredoxin_1"/>
    <property type="match status" value="1"/>
</dbReference>
<keyword evidence="9" id="KW-1185">Reference proteome</keyword>
<evidence type="ECO:0000259" key="7">
    <source>
        <dbReference type="Pfam" id="PF13473"/>
    </source>
</evidence>
<dbReference type="InterPro" id="IPR053377">
    <property type="entry name" value="Iron_uptake_EfeM/EfeO"/>
</dbReference>
<dbReference type="Gene3D" id="2.60.40.420">
    <property type="entry name" value="Cupredoxins - blue copper proteins"/>
    <property type="match status" value="1"/>
</dbReference>
<dbReference type="EMBL" id="BAEE01000067">
    <property type="protein sequence ID" value="GAB11329.1"/>
    <property type="molecule type" value="Genomic_DNA"/>
</dbReference>
<feature type="domain" description="Imelysin-like" evidence="6">
    <location>
        <begin position="147"/>
        <end position="400"/>
    </location>
</feature>
<dbReference type="STRING" id="1073574.GOARA_067_00710"/>
<dbReference type="InterPro" id="IPR008972">
    <property type="entry name" value="Cupredoxin"/>
</dbReference>
<dbReference type="NCBIfam" id="NF041757">
    <property type="entry name" value="EfeO"/>
    <property type="match status" value="1"/>
</dbReference>
<organism evidence="8 9">
    <name type="scientific">Gordonia araii NBRC 100433</name>
    <dbReference type="NCBI Taxonomy" id="1073574"/>
    <lineage>
        <taxon>Bacteria</taxon>
        <taxon>Bacillati</taxon>
        <taxon>Actinomycetota</taxon>
        <taxon>Actinomycetes</taxon>
        <taxon>Mycobacteriales</taxon>
        <taxon>Gordoniaceae</taxon>
        <taxon>Gordonia</taxon>
    </lineage>
</organism>
<dbReference type="SUPFAM" id="SSF49503">
    <property type="entry name" value="Cupredoxins"/>
    <property type="match status" value="1"/>
</dbReference>
<evidence type="ECO:0000256" key="4">
    <source>
        <dbReference type="SAM" id="MobiDB-lite"/>
    </source>
</evidence>
<dbReference type="PANTHER" id="PTHR39192">
    <property type="entry name" value="IRON UPTAKE SYSTEM COMPONENT EFEO"/>
    <property type="match status" value="1"/>
</dbReference>
<evidence type="ECO:0000313" key="8">
    <source>
        <dbReference type="EMBL" id="GAB11329.1"/>
    </source>
</evidence>
<evidence type="ECO:0000256" key="3">
    <source>
        <dbReference type="ARBA" id="ARBA00022729"/>
    </source>
</evidence>
<feature type="region of interest" description="Disordered" evidence="4">
    <location>
        <begin position="235"/>
        <end position="258"/>
    </location>
</feature>
<dbReference type="InterPro" id="IPR018976">
    <property type="entry name" value="Imelysin-like"/>
</dbReference>
<protein>
    <recommendedName>
        <fullName evidence="10">Peptidase M75 family protein</fullName>
    </recommendedName>
</protein>
<feature type="signal peptide" evidence="5">
    <location>
        <begin position="1"/>
        <end position="33"/>
    </location>
</feature>
<keyword evidence="3 5" id="KW-0732">Signal</keyword>
<gene>
    <name evidence="8" type="ORF">GOARA_067_00710</name>
</gene>
<dbReference type="RefSeq" id="WP_007323404.1">
    <property type="nucleotide sequence ID" value="NZ_BAEE01000067.1"/>
</dbReference>
<comment type="subcellular location">
    <subcellularLocation>
        <location evidence="1">Periplasm</location>
    </subcellularLocation>
</comment>
<dbReference type="OrthoDB" id="7348379at2"/>
<dbReference type="PANTHER" id="PTHR39192:SF1">
    <property type="entry name" value="IRON UPTAKE SYSTEM COMPONENT EFEO"/>
    <property type="match status" value="1"/>
</dbReference>
<dbReference type="InterPro" id="IPR028096">
    <property type="entry name" value="EfeO_Cupredoxin"/>
</dbReference>
<dbReference type="PROSITE" id="PS51257">
    <property type="entry name" value="PROKAR_LIPOPROTEIN"/>
    <property type="match status" value="1"/>
</dbReference>
<dbReference type="AlphaFoldDB" id="G7H607"/>
<evidence type="ECO:0008006" key="10">
    <source>
        <dbReference type="Google" id="ProtNLM"/>
    </source>
</evidence>
<accession>G7H607</accession>
<comment type="caution">
    <text evidence="8">The sequence shown here is derived from an EMBL/GenBank/DDBJ whole genome shotgun (WGS) entry which is preliminary data.</text>
</comment>
<evidence type="ECO:0000256" key="1">
    <source>
        <dbReference type="ARBA" id="ARBA00004418"/>
    </source>
</evidence>
<feature type="domain" description="EfeO-type cupredoxin-like" evidence="7">
    <location>
        <begin position="26"/>
        <end position="117"/>
    </location>
</feature>
<evidence type="ECO:0000313" key="9">
    <source>
        <dbReference type="Proteomes" id="UP000035088"/>
    </source>
</evidence>
<sequence>MNPDHSRRRAVPSTTTIAAVALLAPLALGGCVAKDSAATTLNVTSSDTACDFDTAQAQTGTVGFKVTNSGSKVTEFYVYDGSRVLGEVENIAPGVSGKLTVDLVKPGTYAVACKPGMVGTGIRKEITVTGEEKQKSEAPADVEEAKKRYLASVRTEIGNLERATVEFVAAVKRGDLDAARAQFAPTRSFYERVEPVAESFSDLDPKIDMRWDDTADGQEAFTGFHRIERFLWPPRPEDIGDDDGKVTPADAADAKKSDTPEAIATVADQLLADARALKTEVDKPDFSFDTNLFVQGPKALIDEIAKTKVAGEEDRYSHTDLWDFAANVEGSQRLIGELQPIIQAHDAGLMTEITNQFDAINAAIDELREGPGYVSYDKVDDATRKALSAKIDALSATLSKVPAAVLGR</sequence>
<dbReference type="Pfam" id="PF09375">
    <property type="entry name" value="Peptidase_M75"/>
    <property type="match status" value="1"/>
</dbReference>